<reference evidence="1" key="2">
    <citation type="journal article" date="2021" name="Microbiol. Resour. Announc.">
        <title>Complete Genome Sequence of Polycladomyces abyssicola JIR-001T, Isolated from Hemipelagic Sediment in Deep Seawater.</title>
        <authorList>
            <person name="Tsubouchi T."/>
            <person name="Kaneko Y."/>
        </authorList>
    </citation>
    <scope>NUCLEOTIDE SEQUENCE</scope>
    <source>
        <strain evidence="1">JIR-001</strain>
    </source>
</reference>
<dbReference type="Proteomes" id="UP000677436">
    <property type="component" value="Chromosome"/>
</dbReference>
<protein>
    <submittedName>
        <fullName evidence="1">Uncharacterized protein</fullName>
    </submittedName>
</protein>
<dbReference type="EMBL" id="AP024601">
    <property type="protein sequence ID" value="BCU80886.1"/>
    <property type="molecule type" value="Genomic_DNA"/>
</dbReference>
<dbReference type="AlphaFoldDB" id="A0A8D5UEA1"/>
<proteinExistence type="predicted"/>
<evidence type="ECO:0000313" key="1">
    <source>
        <dbReference type="EMBL" id="BCU80886.1"/>
    </source>
</evidence>
<sequence>MKWSDHARDLLNELVSPVPSLERAEVKRAIKEQVEELAGEAGHSGVNREEWVVCGYWLSAPVQVKRLTEGYLRNKGYGRYLVSPDSTPHLLQSLDRS</sequence>
<evidence type="ECO:0000313" key="2">
    <source>
        <dbReference type="Proteomes" id="UP000677436"/>
    </source>
</evidence>
<keyword evidence="2" id="KW-1185">Reference proteome</keyword>
<organism evidence="1 2">
    <name type="scientific">Polycladomyces abyssicola</name>
    <dbReference type="NCBI Taxonomy" id="1125966"/>
    <lineage>
        <taxon>Bacteria</taxon>
        <taxon>Bacillati</taxon>
        <taxon>Bacillota</taxon>
        <taxon>Bacilli</taxon>
        <taxon>Bacillales</taxon>
        <taxon>Thermoactinomycetaceae</taxon>
        <taxon>Polycladomyces</taxon>
    </lineage>
</organism>
<dbReference type="InterPro" id="IPR020203">
    <property type="entry name" value="YneK"/>
</dbReference>
<reference evidence="1" key="1">
    <citation type="journal article" date="2013" name="Int. J. Syst. Evol. Microbiol.">
        <title>Polycladomyces abyssicola gen. nov., sp. nov., a thermophilic filamentous bacterium isolated from hemipelagic sediment.</title>
        <authorList>
            <person name="Tsubouchi T."/>
            <person name="Shimane Y."/>
            <person name="Mori K."/>
            <person name="Usui K."/>
            <person name="Hiraki T."/>
            <person name="Tame A."/>
            <person name="Uematsu K."/>
            <person name="Maruyama T."/>
            <person name="Hatada Y."/>
        </authorList>
    </citation>
    <scope>NUCLEOTIDE SEQUENCE</scope>
    <source>
        <strain evidence="1">JIR-001</strain>
    </source>
</reference>
<name>A0A8D5UEA1_9BACL</name>
<gene>
    <name evidence="1" type="ORF">JIR001_06690</name>
</gene>
<dbReference type="RefSeq" id="WP_212774191.1">
    <property type="nucleotide sequence ID" value="NZ_AP024601.1"/>
</dbReference>
<dbReference type="Pfam" id="PF11084">
    <property type="entry name" value="DUF2621"/>
    <property type="match status" value="1"/>
</dbReference>
<dbReference type="KEGG" id="pabs:JIR001_06690"/>
<accession>A0A8D5UEA1</accession>